<dbReference type="AlphaFoldDB" id="A0A6N8GUM4"/>
<keyword evidence="1" id="KW-0812">Transmembrane</keyword>
<name>A0A6N8GUM4_9MICC</name>
<accession>A0A6N8GUM4</accession>
<keyword evidence="1" id="KW-0472">Membrane</keyword>
<comment type="caution">
    <text evidence="2">The sequence shown here is derived from an EMBL/GenBank/DDBJ whole genome shotgun (WGS) entry which is preliminary data.</text>
</comment>
<keyword evidence="1" id="KW-1133">Transmembrane helix</keyword>
<gene>
    <name evidence="2" type="ORF">GMA12_15995</name>
</gene>
<organism evidence="2 3">
    <name type="scientific">Kocuria sediminis</name>
    <dbReference type="NCBI Taxonomy" id="1038857"/>
    <lineage>
        <taxon>Bacteria</taxon>
        <taxon>Bacillati</taxon>
        <taxon>Actinomycetota</taxon>
        <taxon>Actinomycetes</taxon>
        <taxon>Micrococcales</taxon>
        <taxon>Micrococcaceae</taxon>
        <taxon>Kocuria</taxon>
    </lineage>
</organism>
<protein>
    <submittedName>
        <fullName evidence="2">Uncharacterized protein</fullName>
    </submittedName>
</protein>
<sequence length="48" mass="5090">MSAPASRTRRPAQERPWALVTMVAGFVVAAVCVIAVGIVSLELNPLLQ</sequence>
<keyword evidence="3" id="KW-1185">Reference proteome</keyword>
<evidence type="ECO:0000256" key="1">
    <source>
        <dbReference type="SAM" id="Phobius"/>
    </source>
</evidence>
<evidence type="ECO:0000313" key="2">
    <source>
        <dbReference type="EMBL" id="MUN64625.1"/>
    </source>
</evidence>
<dbReference type="RefSeq" id="WP_156270507.1">
    <property type="nucleotide sequence ID" value="NZ_WOGU01000016.1"/>
</dbReference>
<proteinExistence type="predicted"/>
<evidence type="ECO:0000313" key="3">
    <source>
        <dbReference type="Proteomes" id="UP000436989"/>
    </source>
</evidence>
<feature type="transmembrane region" description="Helical" evidence="1">
    <location>
        <begin position="17"/>
        <end position="41"/>
    </location>
</feature>
<dbReference type="EMBL" id="WOGU01000016">
    <property type="protein sequence ID" value="MUN64625.1"/>
    <property type="molecule type" value="Genomic_DNA"/>
</dbReference>
<dbReference type="Proteomes" id="UP000436989">
    <property type="component" value="Unassembled WGS sequence"/>
</dbReference>
<reference evidence="2 3" key="1">
    <citation type="submission" date="2019-12" db="EMBL/GenBank/DDBJ databases">
        <authorList>
            <person name="Shi Y."/>
        </authorList>
    </citation>
    <scope>NUCLEOTIDE SEQUENCE [LARGE SCALE GENOMIC DNA]</scope>
    <source>
        <strain evidence="2 3">JCM 17929</strain>
    </source>
</reference>